<dbReference type="AlphaFoldDB" id="A0A2S7UXD3"/>
<accession>A0A2S7UXD3</accession>
<keyword evidence="4 6" id="KW-1133">Transmembrane helix</keyword>
<dbReference type="PANTHER" id="PTHR36115">
    <property type="entry name" value="PROLINE-RICH ANTIGEN HOMOLOG-RELATED"/>
    <property type="match status" value="1"/>
</dbReference>
<comment type="caution">
    <text evidence="8">The sequence shown here is derived from an EMBL/GenBank/DDBJ whole genome shotgun (WGS) entry which is preliminary data.</text>
</comment>
<gene>
    <name evidence="8" type="ORF">BTO11_09825</name>
</gene>
<feature type="domain" description="RDD" evidence="7">
    <location>
        <begin position="269"/>
        <end position="359"/>
    </location>
</feature>
<evidence type="ECO:0000256" key="4">
    <source>
        <dbReference type="ARBA" id="ARBA00022989"/>
    </source>
</evidence>
<feature type="transmembrane region" description="Helical" evidence="6">
    <location>
        <begin position="328"/>
        <end position="347"/>
    </location>
</feature>
<evidence type="ECO:0000259" key="7">
    <source>
        <dbReference type="Pfam" id="PF06271"/>
    </source>
</evidence>
<dbReference type="RefSeq" id="WP_229793307.1">
    <property type="nucleotide sequence ID" value="NZ_BMYG01000002.1"/>
</dbReference>
<evidence type="ECO:0000256" key="6">
    <source>
        <dbReference type="SAM" id="Phobius"/>
    </source>
</evidence>
<evidence type="ECO:0000256" key="3">
    <source>
        <dbReference type="ARBA" id="ARBA00022692"/>
    </source>
</evidence>
<dbReference type="InterPro" id="IPR051791">
    <property type="entry name" value="Pra-immunoreactive"/>
</dbReference>
<name>A0A2S7UXD3_9GAMM</name>
<dbReference type="Pfam" id="PF06271">
    <property type="entry name" value="RDD"/>
    <property type="match status" value="1"/>
</dbReference>
<evidence type="ECO:0000313" key="8">
    <source>
        <dbReference type="EMBL" id="PQJ53930.1"/>
    </source>
</evidence>
<comment type="subcellular location">
    <subcellularLocation>
        <location evidence="1">Cell membrane</location>
        <topology evidence="1">Multi-pass membrane protein</topology>
    </subcellularLocation>
</comment>
<dbReference type="GO" id="GO:0005886">
    <property type="term" value="C:plasma membrane"/>
    <property type="evidence" value="ECO:0007669"/>
    <property type="project" value="UniProtKB-SubCell"/>
</dbReference>
<evidence type="ECO:0000256" key="2">
    <source>
        <dbReference type="ARBA" id="ARBA00022475"/>
    </source>
</evidence>
<keyword evidence="3 6" id="KW-0812">Transmembrane</keyword>
<dbReference type="EMBL" id="MSCH01000003">
    <property type="protein sequence ID" value="PQJ53930.1"/>
    <property type="molecule type" value="Genomic_DNA"/>
</dbReference>
<keyword evidence="9" id="KW-1185">Reference proteome</keyword>
<proteinExistence type="predicted"/>
<feature type="transmembrane region" description="Helical" evidence="6">
    <location>
        <begin position="40"/>
        <end position="62"/>
    </location>
</feature>
<feature type="transmembrane region" description="Helical" evidence="6">
    <location>
        <begin position="82"/>
        <end position="103"/>
    </location>
</feature>
<protein>
    <recommendedName>
        <fullName evidence="7">RDD domain-containing protein</fullName>
    </recommendedName>
</protein>
<keyword evidence="5 6" id="KW-0472">Membrane</keyword>
<evidence type="ECO:0000256" key="1">
    <source>
        <dbReference type="ARBA" id="ARBA00004651"/>
    </source>
</evidence>
<reference evidence="8 9" key="1">
    <citation type="submission" date="2016-12" db="EMBL/GenBank/DDBJ databases">
        <title>Diversity of luminous bacteria.</title>
        <authorList>
            <person name="Yoshizawa S."/>
            <person name="Kogure K."/>
        </authorList>
    </citation>
    <scope>NUCLEOTIDE SEQUENCE [LARGE SCALE GENOMIC DNA]</scope>
    <source>
        <strain evidence="8 9">SA4-48</strain>
    </source>
</reference>
<evidence type="ECO:0000256" key="5">
    <source>
        <dbReference type="ARBA" id="ARBA00023136"/>
    </source>
</evidence>
<dbReference type="Proteomes" id="UP000239007">
    <property type="component" value="Unassembled WGS sequence"/>
</dbReference>
<keyword evidence="2" id="KW-1003">Cell membrane</keyword>
<organism evidence="8 9">
    <name type="scientific">Psychrosphaera saromensis</name>
    <dbReference type="NCBI Taxonomy" id="716813"/>
    <lineage>
        <taxon>Bacteria</taxon>
        <taxon>Pseudomonadati</taxon>
        <taxon>Pseudomonadota</taxon>
        <taxon>Gammaproteobacteria</taxon>
        <taxon>Alteromonadales</taxon>
        <taxon>Pseudoalteromonadaceae</taxon>
        <taxon>Psychrosphaera</taxon>
    </lineage>
</organism>
<evidence type="ECO:0000313" key="9">
    <source>
        <dbReference type="Proteomes" id="UP000239007"/>
    </source>
</evidence>
<sequence>MDSTPNIEVADDKNVITDIAFGVDDALLGKSLAKPLQRGIAMVIDAFFVLMLTHVSAIFWAFTAGLSIFKFGKKSEQKSWRIARYLLRFIGGFTVFVSVLVILNNTFNDDELLGNAGTGNAEIKVNSVDSLTNSIKFGAMALSLSNKLEQGDCDRACYHPLVEEMLDALIKLDAPTDEVYEFIDDNSTSLSMDSEQERLDYVAELYEYYQNALETTKSDQETTTVDASILEGQTPDAPTASTNKYYQARNEKTDSSKVNKTEKPVYSLLEFAKGIVSDLGLGFGWAALYFTAFPALWRGQTPGKRLMGIRVIQLDGTYMSAWDSFGRYGGYGAGFATGLLGFFQIYWDSNRQAIQDKISATVVIKGDL</sequence>
<feature type="transmembrane region" description="Helical" evidence="6">
    <location>
        <begin position="279"/>
        <end position="297"/>
    </location>
</feature>
<dbReference type="InterPro" id="IPR010432">
    <property type="entry name" value="RDD"/>
</dbReference>
<dbReference type="PANTHER" id="PTHR36115:SF6">
    <property type="entry name" value="PROLINE-RICH ANTIGEN HOMOLOG"/>
    <property type="match status" value="1"/>
</dbReference>